<evidence type="ECO:0000256" key="3">
    <source>
        <dbReference type="ARBA" id="ARBA00022723"/>
    </source>
</evidence>
<evidence type="ECO:0000256" key="6">
    <source>
        <dbReference type="SAM" id="Coils"/>
    </source>
</evidence>
<keyword evidence="9" id="KW-1185">Reference proteome</keyword>
<feature type="region of interest" description="Disordered" evidence="7">
    <location>
        <begin position="311"/>
        <end position="360"/>
    </location>
</feature>
<evidence type="ECO:0000313" key="8">
    <source>
        <dbReference type="EMBL" id="GAW82669.1"/>
    </source>
</evidence>
<gene>
    <name evidence="8" type="ORF">PGO_126670</name>
</gene>
<dbReference type="GO" id="GO:0046872">
    <property type="term" value="F:metal ion binding"/>
    <property type="evidence" value="ECO:0007669"/>
    <property type="project" value="UniProtKB-KW"/>
</dbReference>
<name>A0A1Y1JJJ3_PLAGO</name>
<keyword evidence="2 8" id="KW-0645">Protease</keyword>
<evidence type="ECO:0000256" key="7">
    <source>
        <dbReference type="SAM" id="MobiDB-lite"/>
    </source>
</evidence>
<dbReference type="PANTHER" id="PTHR21711">
    <property type="entry name" value="MITOCHONDRIAL INNER MEMBRANE PROTEASE"/>
    <property type="match status" value="1"/>
</dbReference>
<organism evidence="8 9">
    <name type="scientific">Plasmodium gonderi</name>
    <dbReference type="NCBI Taxonomy" id="77519"/>
    <lineage>
        <taxon>Eukaryota</taxon>
        <taxon>Sar</taxon>
        <taxon>Alveolata</taxon>
        <taxon>Apicomplexa</taxon>
        <taxon>Aconoidasida</taxon>
        <taxon>Haemosporida</taxon>
        <taxon>Plasmodiidae</taxon>
        <taxon>Plasmodium</taxon>
        <taxon>Plasmodium (Plasmodium)</taxon>
    </lineage>
</organism>
<dbReference type="GO" id="GO:0033615">
    <property type="term" value="P:mitochondrial proton-transporting ATP synthase complex assembly"/>
    <property type="evidence" value="ECO:0007669"/>
    <property type="project" value="TreeGrafter"/>
</dbReference>
<dbReference type="OrthoDB" id="285308at2759"/>
<dbReference type="GO" id="GO:0034982">
    <property type="term" value="P:mitochondrial protein processing"/>
    <property type="evidence" value="ECO:0007669"/>
    <property type="project" value="TreeGrafter"/>
</dbReference>
<dbReference type="Pfam" id="PF09768">
    <property type="entry name" value="Peptidase_M76"/>
    <property type="match status" value="1"/>
</dbReference>
<dbReference type="InterPro" id="IPR019165">
    <property type="entry name" value="Peptidase_M76_ATP23"/>
</dbReference>
<dbReference type="AlphaFoldDB" id="A0A1Y1JJJ3"/>
<feature type="compositionally biased region" description="Polar residues" evidence="7">
    <location>
        <begin position="163"/>
        <end position="174"/>
    </location>
</feature>
<feature type="compositionally biased region" description="Basic and acidic residues" evidence="7">
    <location>
        <begin position="146"/>
        <end position="162"/>
    </location>
</feature>
<comment type="caution">
    <text evidence="8">The sequence shown here is derived from an EMBL/GenBank/DDBJ whole genome shotgun (WGS) entry which is preliminary data.</text>
</comment>
<reference evidence="9" key="1">
    <citation type="submission" date="2017-04" db="EMBL/GenBank/DDBJ databases">
        <title>Plasmodium gonderi genome.</title>
        <authorList>
            <person name="Arisue N."/>
            <person name="Honma H."/>
            <person name="Kawai S."/>
            <person name="Tougan T."/>
            <person name="Tanabe K."/>
            <person name="Horii T."/>
        </authorList>
    </citation>
    <scope>NUCLEOTIDE SEQUENCE [LARGE SCALE GENOMIC DNA]</scope>
    <source>
        <strain evidence="9">ATCC 30045</strain>
    </source>
</reference>
<keyword evidence="4" id="KW-0378">Hydrolase</keyword>
<dbReference type="OMA" id="WPNYNDL"/>
<comment type="similarity">
    <text evidence="1">Belongs to the peptidase M76 family.</text>
</comment>
<dbReference type="EMBL" id="BDQF01000013">
    <property type="protein sequence ID" value="GAW82669.1"/>
    <property type="molecule type" value="Genomic_DNA"/>
</dbReference>
<evidence type="ECO:0000256" key="1">
    <source>
        <dbReference type="ARBA" id="ARBA00009915"/>
    </source>
</evidence>
<evidence type="ECO:0000313" key="9">
    <source>
        <dbReference type="Proteomes" id="UP000195521"/>
    </source>
</evidence>
<dbReference type="GeneID" id="39749406"/>
<dbReference type="GO" id="GO:0005739">
    <property type="term" value="C:mitochondrion"/>
    <property type="evidence" value="ECO:0007669"/>
    <property type="project" value="GOC"/>
</dbReference>
<feature type="region of interest" description="Disordered" evidence="7">
    <location>
        <begin position="136"/>
        <end position="174"/>
    </location>
</feature>
<evidence type="ECO:0000256" key="5">
    <source>
        <dbReference type="ARBA" id="ARBA00023049"/>
    </source>
</evidence>
<evidence type="ECO:0000256" key="2">
    <source>
        <dbReference type="ARBA" id="ARBA00022670"/>
    </source>
</evidence>
<keyword evidence="5 8" id="KW-0482">Metalloprotease</keyword>
<proteinExistence type="inferred from homology"/>
<feature type="coiled-coil region" evidence="6">
    <location>
        <begin position="1"/>
        <end position="28"/>
    </location>
</feature>
<accession>A0A1Y1JJJ3</accession>
<feature type="compositionally biased region" description="Polar residues" evidence="7">
    <location>
        <begin position="136"/>
        <end position="145"/>
    </location>
</feature>
<evidence type="ECO:0000256" key="4">
    <source>
        <dbReference type="ARBA" id="ARBA00022801"/>
    </source>
</evidence>
<sequence>MEEIRKKVEHLRENIKQINKKIQQFDAKKNVQQILLKNGKEKEKLSDLLFLVQYSLKYKNLCKWPNYNDLFVINYNINDNFKSIIQKHEKFFHQYKNFTPPEGEVSTIAPNPDKYSFQIGNNEKNATTISTKIVTTNDNNDINSPHTRENKINDNSTKDVENKSSTQRSSTNKMENIYTQETHLTKEHLAQNSLSNNAQEKKKKKKIITHFNDDISHYNRIKLQIFMYFMLNNYRIKILVDSLSALNRPINVIYINCPNNKEQKKTFFEKITGFFTSPFNVNDIFVNNESNHHPHSKENCSCSELHSFNNNSSNNNSNQNSNNSSNHNSNHNSNNSSNHNSNHNSNNSSNHNSSNNKKNSNYVGGYNPISNTIWLCSNNISNYYKLKYILTHELIHAFDFARANIDMYNCHHIACSEIRAYNMSNQCSYFNSKYFETDHDAFTYFKSPSISATRKNKCIYNNVYSSLYQYKPCVKHTHTFINHVFEKCLHDYWPFMSPPEQDSKYKPSKIFKKDP</sequence>
<keyword evidence="3" id="KW-0479">Metal-binding</keyword>
<dbReference type="RefSeq" id="XP_028545258.1">
    <property type="nucleotide sequence ID" value="XM_028689457.1"/>
</dbReference>
<protein>
    <submittedName>
        <fullName evidence="8">Metalloprotease</fullName>
    </submittedName>
</protein>
<keyword evidence="6" id="KW-0175">Coiled coil</keyword>
<dbReference type="Proteomes" id="UP000195521">
    <property type="component" value="Unassembled WGS sequence"/>
</dbReference>
<dbReference type="GO" id="GO:0004222">
    <property type="term" value="F:metalloendopeptidase activity"/>
    <property type="evidence" value="ECO:0007669"/>
    <property type="project" value="InterPro"/>
</dbReference>
<dbReference type="PANTHER" id="PTHR21711:SF0">
    <property type="entry name" value="MITOCHONDRIAL INNER MEMBRANE PROTEASE ATP23 HOMOLOG"/>
    <property type="match status" value="1"/>
</dbReference>